<dbReference type="EMBL" id="JAMZEJ010000009">
    <property type="protein sequence ID" value="MCQ8242168.1"/>
    <property type="molecule type" value="Genomic_DNA"/>
</dbReference>
<dbReference type="Gene3D" id="3.10.129.10">
    <property type="entry name" value="Hotdog Thioesterase"/>
    <property type="match status" value="1"/>
</dbReference>
<dbReference type="Proteomes" id="UP001524547">
    <property type="component" value="Unassembled WGS sequence"/>
</dbReference>
<evidence type="ECO:0000259" key="3">
    <source>
        <dbReference type="Pfam" id="PF01575"/>
    </source>
</evidence>
<organism evidence="4 5">
    <name type="scientific">Rhizosaccharibacter radicis</name>
    <dbReference type="NCBI Taxonomy" id="2782605"/>
    <lineage>
        <taxon>Bacteria</taxon>
        <taxon>Pseudomonadati</taxon>
        <taxon>Pseudomonadota</taxon>
        <taxon>Alphaproteobacteria</taxon>
        <taxon>Acetobacterales</taxon>
        <taxon>Acetobacteraceae</taxon>
        <taxon>Rhizosaccharibacter</taxon>
    </lineage>
</organism>
<comment type="caution">
    <text evidence="4">The sequence shown here is derived from an EMBL/GenBank/DDBJ whole genome shotgun (WGS) entry which is preliminary data.</text>
</comment>
<comment type="pathway">
    <text evidence="1">Lipid metabolism; fatty acid beta-oxidation.</text>
</comment>
<reference evidence="4 5" key="1">
    <citation type="submission" date="2022-06" db="EMBL/GenBank/DDBJ databases">
        <title>Rhizosaccharibacter gen. nov. sp. nov. KSS12, endophytic bacteria isolated from sugarcane.</title>
        <authorList>
            <person name="Pitiwittayakul N."/>
        </authorList>
    </citation>
    <scope>NUCLEOTIDE SEQUENCE [LARGE SCALE GENOMIC DNA]</scope>
    <source>
        <strain evidence="4 5">KSS12</strain>
    </source>
</reference>
<dbReference type="InterPro" id="IPR002347">
    <property type="entry name" value="SDR_fam"/>
</dbReference>
<dbReference type="Pfam" id="PF01575">
    <property type="entry name" value="MaoC_dehydratas"/>
    <property type="match status" value="1"/>
</dbReference>
<feature type="region of interest" description="Disordered" evidence="2">
    <location>
        <begin position="239"/>
        <end position="258"/>
    </location>
</feature>
<evidence type="ECO:0000313" key="5">
    <source>
        <dbReference type="Proteomes" id="UP001524547"/>
    </source>
</evidence>
<dbReference type="RefSeq" id="WP_422920922.1">
    <property type="nucleotide sequence ID" value="NZ_JAMZEJ010000009.1"/>
</dbReference>
<keyword evidence="5" id="KW-1185">Reference proteome</keyword>
<gene>
    <name evidence="4" type="ORF">NFI88_15130</name>
</gene>
<dbReference type="Pfam" id="PF00106">
    <property type="entry name" value="adh_short"/>
    <property type="match status" value="1"/>
</dbReference>
<evidence type="ECO:0000256" key="2">
    <source>
        <dbReference type="SAM" id="MobiDB-lite"/>
    </source>
</evidence>
<sequence length="474" mass="50785">MERSFGEAHQRAFAGLSGDWNPMHMDARAARRTPAGFPVVHGVQSMLWALETLLAEPVPGVIRQIDADFARFLFVDDEAQLAVTKRTDTEIRAELRCKGARISGYTLRFGALPAASPFAGEAGTIAYDAARTDPLPLGWEEVAAAAGTVSLGPDPVETYPRLCAAIGRARVRGILALTRLVGMVSPGLHSTFHRINAKIVEDEAGVAEELRFRTVQADERFQLVTIETAAPGLRATVKASRRAPPTAQPSSDVLRRDFRPRPASGRKVLVIGGSRGIGEVTAKLLGLAEVETFLSYASGHEDAEAVRDEIAAEGGRAHVLRFDALADPVPQLSALPDDLDSVYFFATPRIAMRGGAGFDAALFRHFCAIYVEAFGRLCEALAARGAHPVTVFYPSTVFVDEAPHGLAEYAMAKAAGEVLAADITRHSQTVRVISVRLPRMATDQTAGMIAQEMPSTAAVMLPLIDRIEGSIAPG</sequence>
<dbReference type="SUPFAM" id="SSF54637">
    <property type="entry name" value="Thioesterase/thiol ester dehydrase-isomerase"/>
    <property type="match status" value="1"/>
</dbReference>
<dbReference type="Gene3D" id="3.40.50.720">
    <property type="entry name" value="NAD(P)-binding Rossmann-like Domain"/>
    <property type="match status" value="1"/>
</dbReference>
<dbReference type="InterPro" id="IPR002539">
    <property type="entry name" value="MaoC-like_dom"/>
</dbReference>
<dbReference type="InterPro" id="IPR036291">
    <property type="entry name" value="NAD(P)-bd_dom_sf"/>
</dbReference>
<dbReference type="SUPFAM" id="SSF51735">
    <property type="entry name" value="NAD(P)-binding Rossmann-fold domains"/>
    <property type="match status" value="1"/>
</dbReference>
<protein>
    <submittedName>
        <fullName evidence="4">SDR family NAD(P)-dependent oxidoreductase</fullName>
    </submittedName>
</protein>
<feature type="domain" description="MaoC-like" evidence="3">
    <location>
        <begin position="7"/>
        <end position="92"/>
    </location>
</feature>
<dbReference type="InterPro" id="IPR029069">
    <property type="entry name" value="HotDog_dom_sf"/>
</dbReference>
<evidence type="ECO:0000313" key="4">
    <source>
        <dbReference type="EMBL" id="MCQ8242168.1"/>
    </source>
</evidence>
<proteinExistence type="predicted"/>
<evidence type="ECO:0000256" key="1">
    <source>
        <dbReference type="ARBA" id="ARBA00005005"/>
    </source>
</evidence>
<name>A0ABT1W0N9_9PROT</name>
<accession>A0ABT1W0N9</accession>